<comment type="caution">
    <text evidence="1">The sequence shown here is derived from an EMBL/GenBank/DDBJ whole genome shotgun (WGS) entry which is preliminary data.</text>
</comment>
<proteinExistence type="predicted"/>
<dbReference type="AlphaFoldDB" id="A0A8X6WI20"/>
<organism evidence="1 2">
    <name type="scientific">Trichonephila clavipes</name>
    <name type="common">Golden silk orbweaver</name>
    <name type="synonym">Nephila clavipes</name>
    <dbReference type="NCBI Taxonomy" id="2585209"/>
    <lineage>
        <taxon>Eukaryota</taxon>
        <taxon>Metazoa</taxon>
        <taxon>Ecdysozoa</taxon>
        <taxon>Arthropoda</taxon>
        <taxon>Chelicerata</taxon>
        <taxon>Arachnida</taxon>
        <taxon>Araneae</taxon>
        <taxon>Araneomorphae</taxon>
        <taxon>Entelegynae</taxon>
        <taxon>Araneoidea</taxon>
        <taxon>Nephilidae</taxon>
        <taxon>Trichonephila</taxon>
    </lineage>
</organism>
<evidence type="ECO:0000313" key="1">
    <source>
        <dbReference type="EMBL" id="GFY35438.1"/>
    </source>
</evidence>
<reference evidence="1" key="1">
    <citation type="submission" date="2020-08" db="EMBL/GenBank/DDBJ databases">
        <title>Multicomponent nature underlies the extraordinary mechanical properties of spider dragline silk.</title>
        <authorList>
            <person name="Kono N."/>
            <person name="Nakamura H."/>
            <person name="Mori M."/>
            <person name="Yoshida Y."/>
            <person name="Ohtoshi R."/>
            <person name="Malay A.D."/>
            <person name="Moran D.A.P."/>
            <person name="Tomita M."/>
            <person name="Numata K."/>
            <person name="Arakawa K."/>
        </authorList>
    </citation>
    <scope>NUCLEOTIDE SEQUENCE</scope>
</reference>
<name>A0A8X6WI20_TRICX</name>
<dbReference type="EMBL" id="BMAU01021432">
    <property type="protein sequence ID" value="GFY35438.1"/>
    <property type="molecule type" value="Genomic_DNA"/>
</dbReference>
<dbReference type="Proteomes" id="UP000887159">
    <property type="component" value="Unassembled WGS sequence"/>
</dbReference>
<protein>
    <submittedName>
        <fullName evidence="1">Uncharacterized protein</fullName>
    </submittedName>
</protein>
<sequence>MFFGSSPIGRTCVQTINFISKDVDPTAKGILVCLLGKPVTTFHSVRTPRFTRVTDLNSVNQSTHTFCCGGFQIFTNEICVTSLSSEIAEHCAHGRPIGLDPKNLGVVSNLRMDSLLHSGWFHAEIVELEIGGVAIYRPFGEFRRANSYCHLYGVQGQRLAYSYPLAAMNPVVLDLTTSDRCH</sequence>
<evidence type="ECO:0000313" key="2">
    <source>
        <dbReference type="Proteomes" id="UP000887159"/>
    </source>
</evidence>
<keyword evidence="2" id="KW-1185">Reference proteome</keyword>
<gene>
    <name evidence="1" type="ORF">TNCV_195311</name>
</gene>
<accession>A0A8X6WI20</accession>